<dbReference type="AlphaFoldDB" id="A0A3G1KZX4"/>
<evidence type="ECO:0000313" key="2">
    <source>
        <dbReference type="Proteomes" id="UP000323521"/>
    </source>
</evidence>
<reference evidence="1 2" key="1">
    <citation type="submission" date="2016-10" db="EMBL/GenBank/DDBJ databases">
        <title>Complete Genome Sequence of Peptococcaceae strain DCMF.</title>
        <authorList>
            <person name="Edwards R.J."/>
            <person name="Holland S.I."/>
            <person name="Deshpande N.P."/>
            <person name="Wong Y.K."/>
            <person name="Ertan H."/>
            <person name="Manefield M."/>
            <person name="Russell T.L."/>
            <person name="Lee M.J."/>
        </authorList>
    </citation>
    <scope>NUCLEOTIDE SEQUENCE [LARGE SCALE GENOMIC DNA]</scope>
    <source>
        <strain evidence="1 2">DCMF</strain>
    </source>
</reference>
<sequence>MKLRDKILNVQDIRAEKLEVPEWGVEVLVKALKGSQRAELLQNNINAKTGEMNLKTLYTELVIASTCDPETQEPVFASSDRDTLAEKSGAVLERIAQLAMRLSGLTQNAVDGMAKN</sequence>
<name>A0A3G1KZX4_FORW1</name>
<proteinExistence type="predicted"/>
<gene>
    <name evidence="1" type="ORF">DCMF_27190</name>
</gene>
<keyword evidence="2" id="KW-1185">Reference proteome</keyword>
<dbReference type="RefSeq" id="WP_148137339.1">
    <property type="nucleotide sequence ID" value="NZ_CP017634.1"/>
</dbReference>
<dbReference type="Proteomes" id="UP000323521">
    <property type="component" value="Chromosome"/>
</dbReference>
<dbReference type="KEGG" id="fwa:DCMF_27190"/>
<dbReference type="EMBL" id="CP017634">
    <property type="protein sequence ID" value="ATW27948.1"/>
    <property type="molecule type" value="Genomic_DNA"/>
</dbReference>
<protein>
    <recommendedName>
        <fullName evidence="3">Phage tail protein</fullName>
    </recommendedName>
</protein>
<dbReference type="OrthoDB" id="2989813at2"/>
<accession>A0A3G1KZX4</accession>
<organism evidence="1 2">
    <name type="scientific">Formimonas warabiya</name>
    <dbReference type="NCBI Taxonomy" id="1761012"/>
    <lineage>
        <taxon>Bacteria</taxon>
        <taxon>Bacillati</taxon>
        <taxon>Bacillota</taxon>
        <taxon>Clostridia</taxon>
        <taxon>Eubacteriales</taxon>
        <taxon>Peptococcaceae</taxon>
        <taxon>Candidatus Formimonas</taxon>
    </lineage>
</organism>
<dbReference type="InterPro" id="IPR038556">
    <property type="entry name" value="TAC_Gp13-like_sf"/>
</dbReference>
<evidence type="ECO:0000313" key="1">
    <source>
        <dbReference type="EMBL" id="ATW27948.1"/>
    </source>
</evidence>
<dbReference type="Gene3D" id="3.30.2220.20">
    <property type="entry name" value="Phage tail assembly chaperone gp13-like"/>
    <property type="match status" value="1"/>
</dbReference>
<evidence type="ECO:0008006" key="3">
    <source>
        <dbReference type="Google" id="ProtNLM"/>
    </source>
</evidence>